<reference evidence="1 2" key="1">
    <citation type="submission" date="2020-08" db="EMBL/GenBank/DDBJ databases">
        <title>Genomic Encyclopedia of Type Strains, Phase IV (KMG-V): Genome sequencing to study the core and pangenomes of soil and plant-associated prokaryotes.</title>
        <authorList>
            <person name="Whitman W."/>
        </authorList>
    </citation>
    <scope>NUCLEOTIDE SEQUENCE [LARGE SCALE GENOMIC DNA]</scope>
    <source>
        <strain evidence="1 2">X5P3</strain>
    </source>
</reference>
<name>A0A7W7ZPM5_9BACT</name>
<evidence type="ECO:0000313" key="2">
    <source>
        <dbReference type="Proteomes" id="UP000584867"/>
    </source>
</evidence>
<evidence type="ECO:0008006" key="3">
    <source>
        <dbReference type="Google" id="ProtNLM"/>
    </source>
</evidence>
<evidence type="ECO:0000313" key="1">
    <source>
        <dbReference type="EMBL" id="MBB5062966.1"/>
    </source>
</evidence>
<organism evidence="1 2">
    <name type="scientific">Granulicella mallensis</name>
    <dbReference type="NCBI Taxonomy" id="940614"/>
    <lineage>
        <taxon>Bacteria</taxon>
        <taxon>Pseudomonadati</taxon>
        <taxon>Acidobacteriota</taxon>
        <taxon>Terriglobia</taxon>
        <taxon>Terriglobales</taxon>
        <taxon>Acidobacteriaceae</taxon>
        <taxon>Granulicella</taxon>
    </lineage>
</organism>
<gene>
    <name evidence="1" type="ORF">HDF15_001303</name>
</gene>
<protein>
    <recommendedName>
        <fullName evidence="3">Type VI secretion system contractile sheath small subunit</fullName>
    </recommendedName>
</protein>
<dbReference type="AlphaFoldDB" id="A0A7W7ZPM5"/>
<comment type="caution">
    <text evidence="1">The sequence shown here is derived from an EMBL/GenBank/DDBJ whole genome shotgun (WGS) entry which is preliminary data.</text>
</comment>
<accession>A0A7W7ZPM5</accession>
<sequence length="166" mass="18872">MPLVKVVRKGVTPAVRKVPTSTAAAMLPMTLNRVGGEAVSETEDLLKVEDLGDAFRKFEPKLSFRGYAGPEETEFRSEFEFRSIKDFDPENLQKRQEVKDADGASHFLRNDLADLKQNIDLLYRLKDRWKLPAVRRAWGNAAQREEIVNALGKLRSELERVAEGEK</sequence>
<proteinExistence type="predicted"/>
<dbReference type="Proteomes" id="UP000584867">
    <property type="component" value="Unassembled WGS sequence"/>
</dbReference>
<dbReference type="EMBL" id="JACHIO010000004">
    <property type="protein sequence ID" value="MBB5062966.1"/>
    <property type="molecule type" value="Genomic_DNA"/>
</dbReference>
<dbReference type="RefSeq" id="WP_184253777.1">
    <property type="nucleotide sequence ID" value="NZ_JACHIO010000004.1"/>
</dbReference>